<name>A0A8H6XD92_9AGAR</name>
<feature type="compositionally biased region" description="Low complexity" evidence="2">
    <location>
        <begin position="377"/>
        <end position="391"/>
    </location>
</feature>
<organism evidence="6 7">
    <name type="scientific">Mycena venus</name>
    <dbReference type="NCBI Taxonomy" id="2733690"/>
    <lineage>
        <taxon>Eukaryota</taxon>
        <taxon>Fungi</taxon>
        <taxon>Dikarya</taxon>
        <taxon>Basidiomycota</taxon>
        <taxon>Agaricomycotina</taxon>
        <taxon>Agaricomycetes</taxon>
        <taxon>Agaricomycetidae</taxon>
        <taxon>Agaricales</taxon>
        <taxon>Marasmiineae</taxon>
        <taxon>Mycenaceae</taxon>
        <taxon>Mycena</taxon>
    </lineage>
</organism>
<dbReference type="Gene3D" id="3.40.50.1010">
    <property type="entry name" value="5'-nuclease"/>
    <property type="match status" value="1"/>
</dbReference>
<dbReference type="Pfam" id="PF01936">
    <property type="entry name" value="NYN"/>
    <property type="match status" value="1"/>
</dbReference>
<evidence type="ECO:0000313" key="6">
    <source>
        <dbReference type="EMBL" id="KAF7338466.1"/>
    </source>
</evidence>
<reference evidence="6" key="1">
    <citation type="submission" date="2020-05" db="EMBL/GenBank/DDBJ databases">
        <title>Mycena genomes resolve the evolution of fungal bioluminescence.</title>
        <authorList>
            <person name="Tsai I.J."/>
        </authorList>
    </citation>
    <scope>NUCLEOTIDE SEQUENCE</scope>
    <source>
        <strain evidence="6">CCC161011</strain>
    </source>
</reference>
<evidence type="ECO:0000256" key="1">
    <source>
        <dbReference type="ARBA" id="ARBA00008724"/>
    </source>
</evidence>
<dbReference type="OrthoDB" id="2017544at2759"/>
<dbReference type="GO" id="GO:0004540">
    <property type="term" value="F:RNA nuclease activity"/>
    <property type="evidence" value="ECO:0007669"/>
    <property type="project" value="InterPro"/>
</dbReference>
<dbReference type="PANTHER" id="PTHR12532">
    <property type="entry name" value="TRANSLATIONAL ACTIVATOR OF CYTOCHROME C OXIDASE 1"/>
    <property type="match status" value="1"/>
</dbReference>
<feature type="region of interest" description="Disordered" evidence="2">
    <location>
        <begin position="370"/>
        <end position="391"/>
    </location>
</feature>
<feature type="region of interest" description="Disordered" evidence="2">
    <location>
        <begin position="170"/>
        <end position="216"/>
    </location>
</feature>
<dbReference type="InterPro" id="IPR021139">
    <property type="entry name" value="NYN"/>
</dbReference>
<accession>A0A8H6XD92</accession>
<feature type="compositionally biased region" description="Low complexity" evidence="2">
    <location>
        <begin position="195"/>
        <end position="205"/>
    </location>
</feature>
<sequence>MQSHNTRSSDVAVFWDYENCHASSQVSGYEIVSAIRNVAHRFGPVKHFKAYMEIPDPDTSKLLSLRSELQSSGVSLTDCPHNGRKNVADQMIMVDMLAYAMDHPAPATLILISGDRDFAYAVSVLRLRRYEVVIISLPLPGTHISLKSQASLCLDWNSEVLGYSSSASHFEGRAKSPTAPRNPFNFQSPSRRKSSSLPTPETPSSRAPLLPSKHDTKATGFSRRASYFGDPFFVPKAEPKAAPSSMSNPALCSVRAERPPGLRERPEVVVSAPVHSTNIPQVVGKNTIGPTCISPPFSQGSDKTNGTILMPVQSQYSALPLHCDSPVKSGQPTAISLTPELSPTEFTSIGDSFAFGTAVACSLADTSIPTERNDANLPDSASSLPLLSDESPSARVAINQPSGLPILEHVDPQAANPDPSTAPFHTAPIESVKHIPLTFRPLVTVLLKHAGKGVARPLRSTVGFELVDMAKKVYKEAGVANFSQFTALAEQEKIVQMGGSDGHAWISLHRDWSSRRHDGHVTQAGKEPALQSVSVSSSRARKKIPPVFQTLVDVLESYRIKGVDRPLRSAAVEEMLRISKTVYQQAGVKNFAQFGALAEKEKIIELGGGGGKEWISFHRDWLFRIYVECARVAARAFSSSRSALAGHNKWSKIKEKKGINDVKKNAAYTKASREIMTAVRLGGSADPEKNSALAAILRRLKDIPKENIQNALDKAIRKRDQRGEDIVYEALAYNKVALMIARIAPVRFMFDRVGSVKAIAKKEPDELALLNLIDIAMDNGAEDVKEILSTDTEVEFQFTCPPESLGQLTTALSTPGVCEALLASEVIFAPIDADSTVGKEDPDMANKIADLVREIEDDEDTKRVWTSWTP</sequence>
<feature type="domain" description="TACO1/YebC-like second and third" evidence="3">
    <location>
        <begin position="738"/>
        <end position="867"/>
    </location>
</feature>
<dbReference type="Pfam" id="PF01709">
    <property type="entry name" value="Transcrip_reg"/>
    <property type="match status" value="1"/>
</dbReference>
<dbReference type="SUPFAM" id="SSF75625">
    <property type="entry name" value="YebC-like"/>
    <property type="match status" value="1"/>
</dbReference>
<evidence type="ECO:0000256" key="2">
    <source>
        <dbReference type="SAM" id="MobiDB-lite"/>
    </source>
</evidence>
<comment type="similarity">
    <text evidence="1">Belongs to the TACO1 family.</text>
</comment>
<evidence type="ECO:0000259" key="5">
    <source>
        <dbReference type="Pfam" id="PF20772"/>
    </source>
</evidence>
<dbReference type="PANTHER" id="PTHR12532:SF0">
    <property type="entry name" value="TRANSLATIONAL ACTIVATOR OF CYTOCHROME C OXIDASE 1"/>
    <property type="match status" value="1"/>
</dbReference>
<dbReference type="AlphaFoldDB" id="A0A8H6XD92"/>
<feature type="domain" description="NYN" evidence="4">
    <location>
        <begin position="11"/>
        <end position="151"/>
    </location>
</feature>
<dbReference type="Gene3D" id="3.30.70.980">
    <property type="match status" value="2"/>
</dbReference>
<comment type="caution">
    <text evidence="6">The sequence shown here is derived from an EMBL/GenBank/DDBJ whole genome shotgun (WGS) entry which is preliminary data.</text>
</comment>
<keyword evidence="7" id="KW-1185">Reference proteome</keyword>
<proteinExistence type="inferred from homology"/>
<feature type="domain" description="TACO1/YebC-like N-terminal" evidence="5">
    <location>
        <begin position="648"/>
        <end position="715"/>
    </location>
</feature>
<evidence type="ECO:0000259" key="3">
    <source>
        <dbReference type="Pfam" id="PF01709"/>
    </source>
</evidence>
<dbReference type="GO" id="GO:0005739">
    <property type="term" value="C:mitochondrion"/>
    <property type="evidence" value="ECO:0007669"/>
    <property type="project" value="TreeGrafter"/>
</dbReference>
<evidence type="ECO:0008006" key="8">
    <source>
        <dbReference type="Google" id="ProtNLM"/>
    </source>
</evidence>
<dbReference type="InterPro" id="IPR048300">
    <property type="entry name" value="TACO1_YebC-like_2nd/3rd_dom"/>
</dbReference>
<protein>
    <recommendedName>
        <fullName evidence="8">NYN domain-containing protein</fullName>
    </recommendedName>
</protein>
<evidence type="ECO:0000313" key="7">
    <source>
        <dbReference type="Proteomes" id="UP000620124"/>
    </source>
</evidence>
<gene>
    <name evidence="6" type="ORF">MVEN_02072600</name>
</gene>
<dbReference type="CDD" id="cd10910">
    <property type="entry name" value="PIN_limkain_b1_N_like"/>
    <property type="match status" value="1"/>
</dbReference>
<dbReference type="EMBL" id="JACAZI010000021">
    <property type="protein sequence ID" value="KAF7338466.1"/>
    <property type="molecule type" value="Genomic_DNA"/>
</dbReference>
<dbReference type="Gene3D" id="1.10.10.200">
    <property type="match status" value="1"/>
</dbReference>
<dbReference type="InterPro" id="IPR049083">
    <property type="entry name" value="TACO1_YebC_N"/>
</dbReference>
<dbReference type="InterPro" id="IPR017856">
    <property type="entry name" value="Integrase-like_N"/>
</dbReference>
<dbReference type="InterPro" id="IPR002876">
    <property type="entry name" value="Transcrip_reg_TACO1-like"/>
</dbReference>
<dbReference type="Proteomes" id="UP000620124">
    <property type="component" value="Unassembled WGS sequence"/>
</dbReference>
<dbReference type="Pfam" id="PF20772">
    <property type="entry name" value="TACO1_YebC_N"/>
    <property type="match status" value="1"/>
</dbReference>
<dbReference type="InterPro" id="IPR026564">
    <property type="entry name" value="Transcrip_reg_TACO1-like_dom3"/>
</dbReference>
<evidence type="ECO:0000259" key="4">
    <source>
        <dbReference type="Pfam" id="PF01936"/>
    </source>
</evidence>
<dbReference type="InterPro" id="IPR029072">
    <property type="entry name" value="YebC-like"/>
</dbReference>